<evidence type="ECO:0000256" key="1">
    <source>
        <dbReference type="ARBA" id="ARBA00001928"/>
    </source>
</evidence>
<name>A0A0K2U728_LEPSM</name>
<dbReference type="GO" id="GO:0005739">
    <property type="term" value="C:mitochondrion"/>
    <property type="evidence" value="ECO:0007669"/>
    <property type="project" value="TreeGrafter"/>
</dbReference>
<dbReference type="UniPathway" id="UPA00558"/>
<dbReference type="InterPro" id="IPR003817">
    <property type="entry name" value="PS_Dcarbxylase"/>
</dbReference>
<dbReference type="GO" id="GO:0004609">
    <property type="term" value="F:phosphatidylserine decarboxylase activity"/>
    <property type="evidence" value="ECO:0007669"/>
    <property type="project" value="UniProtKB-EC"/>
</dbReference>
<evidence type="ECO:0000256" key="10">
    <source>
        <dbReference type="ARBA" id="ARBA00023317"/>
    </source>
</evidence>
<evidence type="ECO:0000256" key="7">
    <source>
        <dbReference type="ARBA" id="ARBA00023209"/>
    </source>
</evidence>
<dbReference type="Pfam" id="PF02666">
    <property type="entry name" value="PS_Dcarbxylase"/>
    <property type="match status" value="1"/>
</dbReference>
<dbReference type="GO" id="GO:0006646">
    <property type="term" value="P:phosphatidylethanolamine biosynthetic process"/>
    <property type="evidence" value="ECO:0007669"/>
    <property type="project" value="UniProtKB-UniPathway"/>
</dbReference>
<evidence type="ECO:0000256" key="9">
    <source>
        <dbReference type="ARBA" id="ARBA00023264"/>
    </source>
</evidence>
<keyword evidence="10" id="KW-0670">Pyruvate</keyword>
<organism evidence="14">
    <name type="scientific">Lepeophtheirus salmonis</name>
    <name type="common">Salmon louse</name>
    <name type="synonym">Caligus salmonis</name>
    <dbReference type="NCBI Taxonomy" id="72036"/>
    <lineage>
        <taxon>Eukaryota</taxon>
        <taxon>Metazoa</taxon>
        <taxon>Ecdysozoa</taxon>
        <taxon>Arthropoda</taxon>
        <taxon>Crustacea</taxon>
        <taxon>Multicrustacea</taxon>
        <taxon>Hexanauplia</taxon>
        <taxon>Copepoda</taxon>
        <taxon>Siphonostomatoida</taxon>
        <taxon>Caligidae</taxon>
        <taxon>Lepeophtheirus</taxon>
    </lineage>
</organism>
<dbReference type="EMBL" id="HACA01016677">
    <property type="protein sequence ID" value="CDW34038.1"/>
    <property type="molecule type" value="Transcribed_RNA"/>
</dbReference>
<evidence type="ECO:0000256" key="11">
    <source>
        <dbReference type="ARBA" id="ARBA00024326"/>
    </source>
</evidence>
<dbReference type="NCBIfam" id="TIGR00163">
    <property type="entry name" value="PS_decarb"/>
    <property type="match status" value="1"/>
</dbReference>
<dbReference type="OrthoDB" id="4330at2759"/>
<gene>
    <name evidence="14" type="primary">Dana\GF17036</name>
</gene>
<evidence type="ECO:0000256" key="2">
    <source>
        <dbReference type="ARBA" id="ARBA00005189"/>
    </source>
</evidence>
<evidence type="ECO:0000313" key="14">
    <source>
        <dbReference type="EMBL" id="CDW34038.1"/>
    </source>
</evidence>
<evidence type="ECO:0000256" key="5">
    <source>
        <dbReference type="ARBA" id="ARBA00022793"/>
    </source>
</evidence>
<keyword evidence="13" id="KW-1133">Transmembrane helix</keyword>
<comment type="cofactor">
    <cofactor evidence="1">
        <name>pyruvate</name>
        <dbReference type="ChEBI" id="CHEBI:15361"/>
    </cofactor>
</comment>
<keyword evidence="4" id="KW-0444">Lipid biosynthesis</keyword>
<comment type="pathway">
    <text evidence="2">Lipid metabolism.</text>
</comment>
<evidence type="ECO:0000256" key="6">
    <source>
        <dbReference type="ARBA" id="ARBA00023098"/>
    </source>
</evidence>
<evidence type="ECO:0000256" key="3">
    <source>
        <dbReference type="ARBA" id="ARBA00012243"/>
    </source>
</evidence>
<keyword evidence="13" id="KW-0812">Transmembrane</keyword>
<keyword evidence="8" id="KW-0456">Lyase</keyword>
<feature type="transmembrane region" description="Helical" evidence="13">
    <location>
        <begin position="79"/>
        <end position="105"/>
    </location>
</feature>
<keyword evidence="6" id="KW-0443">Lipid metabolism</keyword>
<keyword evidence="9" id="KW-1208">Phospholipid metabolism</keyword>
<dbReference type="EC" id="4.1.1.65" evidence="3"/>
<protein>
    <recommendedName>
        <fullName evidence="3">phosphatidylserine decarboxylase</fullName>
        <ecNumber evidence="3">4.1.1.65</ecNumber>
    </recommendedName>
</protein>
<evidence type="ECO:0000256" key="4">
    <source>
        <dbReference type="ARBA" id="ARBA00022516"/>
    </source>
</evidence>
<evidence type="ECO:0000256" key="8">
    <source>
        <dbReference type="ARBA" id="ARBA00023239"/>
    </source>
</evidence>
<sequence>MDSAPKRLQIIEEEETLEQNQGFRRSSIKIMDDGSDKFFEDTSTNQGTTKYLPRLYIDQDSGIIKMGEQVLWSTWLGPLWIPVFFFLSDYVSFLFVMVFSTIYFFQLHAQIHRLSPSISWKSYVPLRSVSRLWGLIAECQNPLIAKPLVTWYANTFGCISEEAEFPLEEYPSLGEFFRRKLKPGIRPLEKDAVIVSPADGEITFQEVVSPLSDDEEVFLQQVKGVRYSFRFFLQGENGPLSSLMHPNKNVMYQSVIYLSPKDYHRFHSPVDWVVKKRRHVPGQLLSVNPESYWVSSLHSNERVVYLGEWEHGFFSLSAVGATNVGSIRCDFDPDLLTNERSFKRRRKPIPDEIHLNSINFIKGQEFGYFNFGSTIVLLFEAPKEKFDFRRISKNTTIRVGQRL</sequence>
<dbReference type="InterPro" id="IPR033177">
    <property type="entry name" value="PSD-B"/>
</dbReference>
<proteinExistence type="predicted"/>
<keyword evidence="13" id="KW-0472">Membrane</keyword>
<evidence type="ECO:0000256" key="13">
    <source>
        <dbReference type="SAM" id="Phobius"/>
    </source>
</evidence>
<accession>A0A0K2U728</accession>
<dbReference type="PANTHER" id="PTHR10067:SF6">
    <property type="entry name" value="PHOSPHATIDYLSERINE DECARBOXYLASE PROENZYME, MITOCHONDRIAL"/>
    <property type="match status" value="1"/>
</dbReference>
<dbReference type="AlphaFoldDB" id="A0A0K2U728"/>
<dbReference type="PANTHER" id="PTHR10067">
    <property type="entry name" value="PHOSPHATIDYLSERINE DECARBOXYLASE"/>
    <property type="match status" value="1"/>
</dbReference>
<keyword evidence="7" id="KW-0594">Phospholipid biosynthesis</keyword>
<keyword evidence="5" id="KW-0210">Decarboxylase</keyword>
<comment type="function">
    <text evidence="12">Catalyzes the formation of phosphatidylethanolamine (PtdEtn) from phosphatidylserine (PtdSer). Plays a central role in phospholipid metabolism and in the interorganelle trafficking of phosphatidylserine. May be involved in lipid droplet biogenesis at the endoplasmic reticulum membrane.</text>
</comment>
<reference evidence="14" key="1">
    <citation type="submission" date="2014-05" db="EMBL/GenBank/DDBJ databases">
        <authorList>
            <person name="Chronopoulou M."/>
        </authorList>
    </citation>
    <scope>NUCLEOTIDE SEQUENCE</scope>
    <source>
        <tissue evidence="14">Whole organism</tissue>
    </source>
</reference>
<comment type="pathway">
    <text evidence="11">Phospholipid metabolism; phosphatidylethanolamine biosynthesis.</text>
</comment>
<evidence type="ECO:0000256" key="12">
    <source>
        <dbReference type="ARBA" id="ARBA00045136"/>
    </source>
</evidence>